<organism evidence="2 3">
    <name type="scientific">Siccibacter colletis</name>
    <dbReference type="NCBI Taxonomy" id="1505757"/>
    <lineage>
        <taxon>Bacteria</taxon>
        <taxon>Pseudomonadati</taxon>
        <taxon>Pseudomonadota</taxon>
        <taxon>Gammaproteobacteria</taxon>
        <taxon>Enterobacterales</taxon>
        <taxon>Enterobacteriaceae</taxon>
        <taxon>Siccibacter</taxon>
    </lineage>
</organism>
<dbReference type="Proteomes" id="UP001156318">
    <property type="component" value="Chromosome"/>
</dbReference>
<accession>A0ABY6JI04</accession>
<reference evidence="2 3" key="1">
    <citation type="submission" date="2021-05" db="EMBL/GenBank/DDBJ databases">
        <title>Isolation, identification, and the growth promoting effects of Pantoea dispersa strain YSD J2 from the aboveground leaves of Cyperus esculentus L.Var. Sativus.</title>
        <authorList>
            <person name="Wang S."/>
            <person name="Tang X.M."/>
            <person name="Huang Y.N."/>
        </authorList>
    </citation>
    <scope>NUCLEOTIDE SEQUENCE [LARGE SCALE GENOMIC DNA]</scope>
    <source>
        <strain evidence="3">YSD YN2</strain>
    </source>
</reference>
<feature type="compositionally biased region" description="Basic residues" evidence="1">
    <location>
        <begin position="64"/>
        <end position="73"/>
    </location>
</feature>
<evidence type="ECO:0000313" key="2">
    <source>
        <dbReference type="EMBL" id="UYU33457.1"/>
    </source>
</evidence>
<evidence type="ECO:0000313" key="3">
    <source>
        <dbReference type="Proteomes" id="UP001156318"/>
    </source>
</evidence>
<feature type="region of interest" description="Disordered" evidence="1">
    <location>
        <begin position="64"/>
        <end position="97"/>
    </location>
</feature>
<evidence type="ECO:0000256" key="1">
    <source>
        <dbReference type="SAM" id="MobiDB-lite"/>
    </source>
</evidence>
<dbReference type="RefSeq" id="WP_264385946.1">
    <property type="nucleotide sequence ID" value="NZ_CP074352.1"/>
</dbReference>
<gene>
    <name evidence="2" type="ORF">KFZ77_08150</name>
</gene>
<dbReference type="EMBL" id="CP074352">
    <property type="protein sequence ID" value="UYU33457.1"/>
    <property type="molecule type" value="Genomic_DNA"/>
</dbReference>
<sequence length="97" mass="10347">MYESDKDKLADHIIGEAVLALLNDNAPISSASLIARLEVMAAGENDALRQEVIKSAIAEVRRGVPAKRGKRLPGSRDKEGRGTLFDGDAPPAGTKKH</sequence>
<proteinExistence type="predicted"/>
<protein>
    <submittedName>
        <fullName evidence="2">Uncharacterized protein</fullName>
    </submittedName>
</protein>
<name>A0ABY6JI04_9ENTR</name>
<keyword evidence="3" id="KW-1185">Reference proteome</keyword>